<dbReference type="EMBL" id="JARJCW010000005">
    <property type="protein sequence ID" value="KAJ7224236.1"/>
    <property type="molecule type" value="Genomic_DNA"/>
</dbReference>
<feature type="region of interest" description="Disordered" evidence="1">
    <location>
        <begin position="1"/>
        <end position="31"/>
    </location>
</feature>
<name>A0AAD6YMX3_9AGAR</name>
<dbReference type="AlphaFoldDB" id="A0AAD6YMX3"/>
<dbReference type="Proteomes" id="UP001219525">
    <property type="component" value="Unassembled WGS sequence"/>
</dbReference>
<accession>A0AAD6YMX3</accession>
<evidence type="ECO:0000313" key="3">
    <source>
        <dbReference type="Proteomes" id="UP001219525"/>
    </source>
</evidence>
<feature type="compositionally biased region" description="Polar residues" evidence="1">
    <location>
        <begin position="1"/>
        <end position="12"/>
    </location>
</feature>
<organism evidence="2 3">
    <name type="scientific">Mycena pura</name>
    <dbReference type="NCBI Taxonomy" id="153505"/>
    <lineage>
        <taxon>Eukaryota</taxon>
        <taxon>Fungi</taxon>
        <taxon>Dikarya</taxon>
        <taxon>Basidiomycota</taxon>
        <taxon>Agaricomycotina</taxon>
        <taxon>Agaricomycetes</taxon>
        <taxon>Agaricomycetidae</taxon>
        <taxon>Agaricales</taxon>
        <taxon>Marasmiineae</taxon>
        <taxon>Mycenaceae</taxon>
        <taxon>Mycena</taxon>
    </lineage>
</organism>
<proteinExistence type="predicted"/>
<reference evidence="2" key="1">
    <citation type="submission" date="2023-03" db="EMBL/GenBank/DDBJ databases">
        <title>Massive genome expansion in bonnet fungi (Mycena s.s.) driven by repeated elements and novel gene families across ecological guilds.</title>
        <authorList>
            <consortium name="Lawrence Berkeley National Laboratory"/>
            <person name="Harder C.B."/>
            <person name="Miyauchi S."/>
            <person name="Viragh M."/>
            <person name="Kuo A."/>
            <person name="Thoen E."/>
            <person name="Andreopoulos B."/>
            <person name="Lu D."/>
            <person name="Skrede I."/>
            <person name="Drula E."/>
            <person name="Henrissat B."/>
            <person name="Morin E."/>
            <person name="Kohler A."/>
            <person name="Barry K."/>
            <person name="LaButti K."/>
            <person name="Morin E."/>
            <person name="Salamov A."/>
            <person name="Lipzen A."/>
            <person name="Mereny Z."/>
            <person name="Hegedus B."/>
            <person name="Baldrian P."/>
            <person name="Stursova M."/>
            <person name="Weitz H."/>
            <person name="Taylor A."/>
            <person name="Grigoriev I.V."/>
            <person name="Nagy L.G."/>
            <person name="Martin F."/>
            <person name="Kauserud H."/>
        </authorList>
    </citation>
    <scope>NUCLEOTIDE SEQUENCE</scope>
    <source>
        <strain evidence="2">9144</strain>
    </source>
</reference>
<protein>
    <submittedName>
        <fullName evidence="2">Uncharacterized protein</fullName>
    </submittedName>
</protein>
<sequence length="659" mass="76048">MAPETAETSTSDAGGGMSKDTPTPVDSMEEIQDIRSNEQDEVDTLDSLKISEAYWGALHPPPNILLGMDKSFMEEWRAAYDRDPNLRNRWNDPDIVKGHWSPGQRFFRNEEGMLFFRDADYQPRLCVPKDLVRAVMEEAHETPAGTVHSSPEKLCNNQGRWKEMRRESRIFLEQLQIHRESARLAIARAQEEQARFHNYGRKEVPTFKLVLDIGIPSFHTSYRGALPGGGSEEPPHLLHRTISEDILKDLDYTRNAVWYLPEEHWLGYIPTQALSAPMEDPIRLLFERGPIRLRERTTEVYGLDEDFPDEPRNAFVGYWLNRPWVDWMIDCGRQLYRIAMALVADSDFYGEIPGSRVNGDTPAHMDESELYFTYDYEDEAQLVAVRARRQVLSILGFVSWFLTIKPGWETALSFEDQGFLTSLFLRDRPKTGMLINLSRDFHEVNLPHLANNNVPFHYVWTSKEESTGRFIKLSPEYYQDIARFQDTHSGRAPDIEELPSYDFFKEDMLRYDWFLQDLRAGLVGEEKYDFDSNWDYFVVDFQLYGARPIHDPTVIRTYARNFKCRVSGGHNTRTACTFYRQNPRTTIESFEEGAQSFSRRLNWTGNPFEEYHGPSSGQDATSELVTIRKRNGTSTTSPSFSSGLRISNGAAGLESYSVV</sequence>
<evidence type="ECO:0000313" key="2">
    <source>
        <dbReference type="EMBL" id="KAJ7224236.1"/>
    </source>
</evidence>
<gene>
    <name evidence="2" type="ORF">GGX14DRAFT_387001</name>
</gene>
<evidence type="ECO:0000256" key="1">
    <source>
        <dbReference type="SAM" id="MobiDB-lite"/>
    </source>
</evidence>
<comment type="caution">
    <text evidence="2">The sequence shown here is derived from an EMBL/GenBank/DDBJ whole genome shotgun (WGS) entry which is preliminary data.</text>
</comment>
<keyword evidence="3" id="KW-1185">Reference proteome</keyword>